<dbReference type="AlphaFoldDB" id="A0A8J7CX50"/>
<evidence type="ECO:0000256" key="1">
    <source>
        <dbReference type="ARBA" id="ARBA00023125"/>
    </source>
</evidence>
<sequence length="186" mass="20286">MDHAHMSQAAALARHLRALREARGLTLAALAELSGISRATLSRIETAETSPTAGTLGRMATAFALPVSQLLAPMEDGFQALMRRDAQPVWQDPDHGFTRRSLSPPSGRLRVEMIEGRIAPHRRIAYDAPARPGHEHHLCLLEGALSVTVEELRHDLLPGDCLRYLLFGATVFETGPQAARYVIALA</sequence>
<dbReference type="CDD" id="cd00093">
    <property type="entry name" value="HTH_XRE"/>
    <property type="match status" value="1"/>
</dbReference>
<dbReference type="GO" id="GO:0005829">
    <property type="term" value="C:cytosol"/>
    <property type="evidence" value="ECO:0007669"/>
    <property type="project" value="TreeGrafter"/>
</dbReference>
<proteinExistence type="predicted"/>
<dbReference type="Proteomes" id="UP000609121">
    <property type="component" value="Unassembled WGS sequence"/>
</dbReference>
<dbReference type="PANTHER" id="PTHR46797">
    <property type="entry name" value="HTH-TYPE TRANSCRIPTIONAL REGULATOR"/>
    <property type="match status" value="1"/>
</dbReference>
<organism evidence="3 4">
    <name type="scientific">Mangrovicoccus algicola</name>
    <dbReference type="NCBI Taxonomy" id="2771008"/>
    <lineage>
        <taxon>Bacteria</taxon>
        <taxon>Pseudomonadati</taxon>
        <taxon>Pseudomonadota</taxon>
        <taxon>Alphaproteobacteria</taxon>
        <taxon>Rhodobacterales</taxon>
        <taxon>Paracoccaceae</taxon>
        <taxon>Mangrovicoccus</taxon>
    </lineage>
</organism>
<dbReference type="SUPFAM" id="SSF47413">
    <property type="entry name" value="lambda repressor-like DNA-binding domains"/>
    <property type="match status" value="1"/>
</dbReference>
<evidence type="ECO:0000313" key="3">
    <source>
        <dbReference type="EMBL" id="MBE3640169.1"/>
    </source>
</evidence>
<dbReference type="Gene3D" id="2.60.120.10">
    <property type="entry name" value="Jelly Rolls"/>
    <property type="match status" value="1"/>
</dbReference>
<dbReference type="InterPro" id="IPR001387">
    <property type="entry name" value="Cro/C1-type_HTH"/>
</dbReference>
<evidence type="ECO:0000259" key="2">
    <source>
        <dbReference type="PROSITE" id="PS50943"/>
    </source>
</evidence>
<dbReference type="SMART" id="SM00530">
    <property type="entry name" value="HTH_XRE"/>
    <property type="match status" value="1"/>
</dbReference>
<dbReference type="EMBL" id="JACVXA010000075">
    <property type="protein sequence ID" value="MBE3640169.1"/>
    <property type="molecule type" value="Genomic_DNA"/>
</dbReference>
<keyword evidence="1" id="KW-0238">DNA-binding</keyword>
<dbReference type="InterPro" id="IPR014710">
    <property type="entry name" value="RmlC-like_jellyroll"/>
</dbReference>
<comment type="caution">
    <text evidence="3">The sequence shown here is derived from an EMBL/GenBank/DDBJ whole genome shotgun (WGS) entry which is preliminary data.</text>
</comment>
<name>A0A8J7CX50_9RHOB</name>
<dbReference type="SUPFAM" id="SSF51182">
    <property type="entry name" value="RmlC-like cupins"/>
    <property type="match status" value="1"/>
</dbReference>
<dbReference type="GO" id="GO:0003677">
    <property type="term" value="F:DNA binding"/>
    <property type="evidence" value="ECO:0007669"/>
    <property type="project" value="UniProtKB-KW"/>
</dbReference>
<dbReference type="CDD" id="cd02209">
    <property type="entry name" value="cupin_XRE_C"/>
    <property type="match status" value="1"/>
</dbReference>
<keyword evidence="4" id="KW-1185">Reference proteome</keyword>
<protein>
    <submittedName>
        <fullName evidence="3">Helix-turn-helix transcriptional regulator</fullName>
    </submittedName>
</protein>
<dbReference type="InterPro" id="IPR010982">
    <property type="entry name" value="Lambda_DNA-bd_dom_sf"/>
</dbReference>
<dbReference type="PANTHER" id="PTHR46797:SF10">
    <property type="entry name" value="BLR1115 PROTEIN"/>
    <property type="match status" value="1"/>
</dbReference>
<dbReference type="InterPro" id="IPR050807">
    <property type="entry name" value="TransReg_Diox_bact_type"/>
</dbReference>
<accession>A0A8J7CX50</accession>
<dbReference type="PROSITE" id="PS50943">
    <property type="entry name" value="HTH_CROC1"/>
    <property type="match status" value="1"/>
</dbReference>
<dbReference type="InterPro" id="IPR011051">
    <property type="entry name" value="RmlC_Cupin_sf"/>
</dbReference>
<dbReference type="Gene3D" id="1.10.260.40">
    <property type="entry name" value="lambda repressor-like DNA-binding domains"/>
    <property type="match status" value="1"/>
</dbReference>
<dbReference type="Pfam" id="PF13560">
    <property type="entry name" value="HTH_31"/>
    <property type="match status" value="1"/>
</dbReference>
<dbReference type="GO" id="GO:0003700">
    <property type="term" value="F:DNA-binding transcription factor activity"/>
    <property type="evidence" value="ECO:0007669"/>
    <property type="project" value="TreeGrafter"/>
</dbReference>
<evidence type="ECO:0000313" key="4">
    <source>
        <dbReference type="Proteomes" id="UP000609121"/>
    </source>
</evidence>
<gene>
    <name evidence="3" type="ORF">ICN82_18345</name>
</gene>
<reference evidence="3" key="1">
    <citation type="submission" date="2020-09" db="EMBL/GenBank/DDBJ databases">
        <title>A novel bacterium of genus Mangrovicoccus, isolated from South China Sea.</title>
        <authorList>
            <person name="Huang H."/>
            <person name="Mo K."/>
            <person name="Hu Y."/>
        </authorList>
    </citation>
    <scope>NUCLEOTIDE SEQUENCE</scope>
    <source>
        <strain evidence="3">HB182678</strain>
    </source>
</reference>
<feature type="domain" description="HTH cro/C1-type" evidence="2">
    <location>
        <begin position="16"/>
        <end position="70"/>
    </location>
</feature>